<sequence length="176" mass="19693">QGRLARLFVLFQLSTPTWRPALWGKDFGPLVQRGSRYEARLQQSSGLEPHRATNTEPRLFPLRLLVPVIRSIPILYASPSLFSYLTSTVETCIHDHGQSPLHRGLGKPDTNGRDWQMASARLLQQIKLVRVRPVLQLCICICIASWSTLASGCGYLDDPSSQPNLKTSSHTSCIRT</sequence>
<dbReference type="RefSeq" id="XP_060386715.1">
    <property type="nucleotide sequence ID" value="XM_060518912.1"/>
</dbReference>
<accession>A0ABQ9RMP7</accession>
<dbReference type="Proteomes" id="UP001227543">
    <property type="component" value="Unassembled WGS sequence"/>
</dbReference>
<evidence type="ECO:0000313" key="1">
    <source>
        <dbReference type="EMBL" id="KAK1507762.1"/>
    </source>
</evidence>
<organism evidence="1 2">
    <name type="scientific">Colletotrichum tamarilloi</name>
    <dbReference type="NCBI Taxonomy" id="1209934"/>
    <lineage>
        <taxon>Eukaryota</taxon>
        <taxon>Fungi</taxon>
        <taxon>Dikarya</taxon>
        <taxon>Ascomycota</taxon>
        <taxon>Pezizomycotina</taxon>
        <taxon>Sordariomycetes</taxon>
        <taxon>Hypocreomycetidae</taxon>
        <taxon>Glomerellales</taxon>
        <taxon>Glomerellaceae</taxon>
        <taxon>Colletotrichum</taxon>
        <taxon>Colletotrichum acutatum species complex</taxon>
    </lineage>
</organism>
<proteinExistence type="predicted"/>
<dbReference type="GeneID" id="85403150"/>
<feature type="non-terminal residue" evidence="1">
    <location>
        <position position="1"/>
    </location>
</feature>
<evidence type="ECO:0000313" key="2">
    <source>
        <dbReference type="Proteomes" id="UP001227543"/>
    </source>
</evidence>
<reference evidence="1 2" key="1">
    <citation type="submission" date="2016-10" db="EMBL/GenBank/DDBJ databases">
        <title>The genome sequence of Colletotrichum fioriniae PJ7.</title>
        <authorList>
            <person name="Baroncelli R."/>
        </authorList>
    </citation>
    <scope>NUCLEOTIDE SEQUENCE [LARGE SCALE GENOMIC DNA]</scope>
    <source>
        <strain evidence="1 2">Tom-12</strain>
    </source>
</reference>
<gene>
    <name evidence="1" type="ORF">CTAM01_02874</name>
</gene>
<protein>
    <submittedName>
        <fullName evidence="1">Uncharacterized protein</fullName>
    </submittedName>
</protein>
<name>A0ABQ9RMP7_9PEZI</name>
<keyword evidence="2" id="KW-1185">Reference proteome</keyword>
<dbReference type="EMBL" id="MLFU01000006">
    <property type="protein sequence ID" value="KAK1507762.1"/>
    <property type="molecule type" value="Genomic_DNA"/>
</dbReference>
<comment type="caution">
    <text evidence="1">The sequence shown here is derived from an EMBL/GenBank/DDBJ whole genome shotgun (WGS) entry which is preliminary data.</text>
</comment>